<dbReference type="InterPro" id="IPR012334">
    <property type="entry name" value="Pectin_lyas_fold"/>
</dbReference>
<feature type="domain" description="Filamentous haemagglutinin FhaB/tRNA nuclease CdiA-like TPS" evidence="2">
    <location>
        <begin position="39"/>
        <end position="152"/>
    </location>
</feature>
<keyword evidence="1" id="KW-0732">Signal</keyword>
<protein>
    <submittedName>
        <fullName evidence="3">Filamentous hemagglutinin N-terminal domain-containing protein</fullName>
    </submittedName>
</protein>
<dbReference type="SUPFAM" id="SSF51126">
    <property type="entry name" value="Pectin lyase-like"/>
    <property type="match status" value="2"/>
</dbReference>
<dbReference type="SMART" id="SM00912">
    <property type="entry name" value="Haemagg_act"/>
    <property type="match status" value="1"/>
</dbReference>
<dbReference type="InterPro" id="IPR011050">
    <property type="entry name" value="Pectin_lyase_fold/virulence"/>
</dbReference>
<organism evidence="3 4">
    <name type="scientific">Gomphosphaeria aponina SAG 52.96 = DSM 107014</name>
    <dbReference type="NCBI Taxonomy" id="1521640"/>
    <lineage>
        <taxon>Bacteria</taxon>
        <taxon>Bacillati</taxon>
        <taxon>Cyanobacteriota</taxon>
        <taxon>Cyanophyceae</taxon>
        <taxon>Oscillatoriophycideae</taxon>
        <taxon>Chroococcales</taxon>
        <taxon>Gomphosphaeriaceae</taxon>
        <taxon>Gomphosphaeria</taxon>
    </lineage>
</organism>
<evidence type="ECO:0000259" key="2">
    <source>
        <dbReference type="SMART" id="SM00912"/>
    </source>
</evidence>
<name>A0A941GT95_9CHRO</name>
<proteinExistence type="predicted"/>
<comment type="caution">
    <text evidence="3">The sequence shown here is derived from an EMBL/GenBank/DDBJ whole genome shotgun (WGS) entry which is preliminary data.</text>
</comment>
<dbReference type="AlphaFoldDB" id="A0A941GT95"/>
<evidence type="ECO:0000256" key="1">
    <source>
        <dbReference type="SAM" id="SignalP"/>
    </source>
</evidence>
<reference evidence="3" key="1">
    <citation type="submission" date="2021-02" db="EMBL/GenBank/DDBJ databases">
        <title>Metagenome analyses of Stigonema ocellatum DSM 106950, Chlorogloea purpurea SAG 13.99 and Gomphosphaeria aponina DSM 107014.</title>
        <authorList>
            <person name="Marter P."/>
            <person name="Huang S."/>
        </authorList>
    </citation>
    <scope>NUCLEOTIDE SEQUENCE</scope>
    <source>
        <strain evidence="3">JP213</strain>
    </source>
</reference>
<dbReference type="NCBIfam" id="TIGR01901">
    <property type="entry name" value="adhes_NPXG"/>
    <property type="match status" value="1"/>
</dbReference>
<evidence type="ECO:0000313" key="3">
    <source>
        <dbReference type="EMBL" id="MBR8829085.1"/>
    </source>
</evidence>
<feature type="chain" id="PRO_5037048559" evidence="1">
    <location>
        <begin position="37"/>
        <end position="750"/>
    </location>
</feature>
<gene>
    <name evidence="3" type="ORF">DSM107014_14500</name>
</gene>
<dbReference type="Gene3D" id="2.160.20.10">
    <property type="entry name" value="Single-stranded right-handed beta-helix, Pectin lyase-like"/>
    <property type="match status" value="2"/>
</dbReference>
<dbReference type="Proteomes" id="UP000767446">
    <property type="component" value="Unassembled WGS sequence"/>
</dbReference>
<dbReference type="Pfam" id="PF05860">
    <property type="entry name" value="TPS"/>
    <property type="match status" value="1"/>
</dbReference>
<evidence type="ECO:0000313" key="4">
    <source>
        <dbReference type="Proteomes" id="UP000767446"/>
    </source>
</evidence>
<accession>A0A941GT95</accession>
<dbReference type="EMBL" id="JADQBC010000106">
    <property type="protein sequence ID" value="MBR8829085.1"/>
    <property type="molecule type" value="Genomic_DNA"/>
</dbReference>
<dbReference type="InterPro" id="IPR008638">
    <property type="entry name" value="FhaB/CdiA-like_TPS"/>
</dbReference>
<feature type="signal peptide" evidence="1">
    <location>
        <begin position="1"/>
        <end position="36"/>
    </location>
</feature>
<sequence>MKLNNLFQTKLKGKSTFVFFQLAAVLLLETPALVSAQIVPDNSLPNNSLVNTNGNISEITGGTEVGGNLFHSFAEFSLLTGNEAFFNNAGSIENIISRITGGEISNIDGLIRANGVANLFILNPNGIIFGPNASLNIGGSFVATTANGIQFADGTVFSATNPLGPSLLTMSVPVGLQSGANPGNITVNSLALAVPVGKTLALVGGDVILARGNLFASVGSIELWSVQQGEVLLDVVKDGKIGISPGVNNMNYGNIQLSQASLVDTTGEGGGDVQVQGRQVTLTDASIIGAETYGSLPGGNITIKATETVEVIGGVGQNSSGIFAGVGSGATGNGGNILIETPNLRLVDGGTISNSTYGPGNGGTVKVIANNVELSGFVETPNGPRGSRFEVIVLDIGNGGNLILETEKLSIADGGQITTSTFLNGNAGNLIVNAQEVELTGAIENARSGLFATAVDGSPFIPGALPGTGNGGTVIVNADKLSIRDGAIISASNFQSQNLLPPGEGAAGNVELNVGSLLLENEGIVSAEANVGNLGNIFINGGDILLRQGSSITTDARGTATGGNIFMNTNTLTLLESSRLSANSIADFAGRVVINAAGVFLSPDSEITATSAAGPEFSGVVEINGQQIDPKSGLIDLSTNTADPADKIVSGCASDVGSTFSSTGRGGLPEAPNQTLRGRAVWQDVREVPAPAGEDEVSQEPVPEIKPIVEAQGWVIGPNGRVVLTGNVPHVTAAAPGITSPQCQDVQFSE</sequence>